<evidence type="ECO:0000256" key="5">
    <source>
        <dbReference type="ARBA" id="ARBA00023117"/>
    </source>
</evidence>
<dbReference type="Pfam" id="PF00439">
    <property type="entry name" value="Bromodomain"/>
    <property type="match status" value="1"/>
</dbReference>
<dbReference type="SMART" id="SM00297">
    <property type="entry name" value="BROMO"/>
    <property type="match status" value="1"/>
</dbReference>
<feature type="region of interest" description="Disordered" evidence="9">
    <location>
        <begin position="625"/>
        <end position="646"/>
    </location>
</feature>
<dbReference type="GO" id="GO:0005776">
    <property type="term" value="C:autophagosome"/>
    <property type="evidence" value="ECO:0007669"/>
    <property type="project" value="UniProtKB-SubCell"/>
</dbReference>
<dbReference type="Proteomes" id="UP000887116">
    <property type="component" value="Unassembled WGS sequence"/>
</dbReference>
<dbReference type="PANTHER" id="PTHR20930:SF2">
    <property type="entry name" value="NEXT TO BRCA1 GENE 1 PROTEIN"/>
    <property type="match status" value="1"/>
</dbReference>
<dbReference type="InterPro" id="IPR001487">
    <property type="entry name" value="Bromodomain"/>
</dbReference>
<dbReference type="GO" id="GO:0016236">
    <property type="term" value="P:macroautophagy"/>
    <property type="evidence" value="ECO:0007669"/>
    <property type="project" value="TreeGrafter"/>
</dbReference>
<keyword evidence="3 8" id="KW-0863">Zinc-finger</keyword>
<dbReference type="Gene3D" id="1.20.920.10">
    <property type="entry name" value="Bromodomain-like"/>
    <property type="match status" value="1"/>
</dbReference>
<dbReference type="SUPFAM" id="SSF47370">
    <property type="entry name" value="Bromodomain"/>
    <property type="match status" value="1"/>
</dbReference>
<dbReference type="OrthoDB" id="6416720at2759"/>
<dbReference type="GO" id="GO:0070013">
    <property type="term" value="C:intracellular organelle lumen"/>
    <property type="evidence" value="ECO:0007669"/>
    <property type="project" value="UniProtKB-ARBA"/>
</dbReference>
<feature type="compositionally biased region" description="Polar residues" evidence="9">
    <location>
        <begin position="443"/>
        <end position="458"/>
    </location>
</feature>
<keyword evidence="5 7" id="KW-0103">Bromodomain</keyword>
<dbReference type="CDD" id="cd02340">
    <property type="entry name" value="ZZ_NBR1_like"/>
    <property type="match status" value="1"/>
</dbReference>
<evidence type="ECO:0000256" key="2">
    <source>
        <dbReference type="ARBA" id="ARBA00022723"/>
    </source>
</evidence>
<dbReference type="GO" id="GO:0043130">
    <property type="term" value="F:ubiquitin binding"/>
    <property type="evidence" value="ECO:0007669"/>
    <property type="project" value="TreeGrafter"/>
</dbReference>
<evidence type="ECO:0000313" key="13">
    <source>
        <dbReference type="Proteomes" id="UP000887116"/>
    </source>
</evidence>
<dbReference type="Pfam" id="PF16158">
    <property type="entry name" value="N_BRCA1_IG"/>
    <property type="match status" value="1"/>
</dbReference>
<dbReference type="FunFam" id="3.30.60.90:FF:000007">
    <property type="entry name" value="Next to BRCA1 gene 1 protein"/>
    <property type="match status" value="1"/>
</dbReference>
<organism evidence="12 13">
    <name type="scientific">Trichonephila clavata</name>
    <name type="common">Joro spider</name>
    <name type="synonym">Nephila clavata</name>
    <dbReference type="NCBI Taxonomy" id="2740835"/>
    <lineage>
        <taxon>Eukaryota</taxon>
        <taxon>Metazoa</taxon>
        <taxon>Ecdysozoa</taxon>
        <taxon>Arthropoda</taxon>
        <taxon>Chelicerata</taxon>
        <taxon>Arachnida</taxon>
        <taxon>Araneae</taxon>
        <taxon>Araneomorphae</taxon>
        <taxon>Entelegynae</taxon>
        <taxon>Araneoidea</taxon>
        <taxon>Nephilidae</taxon>
        <taxon>Trichonephila</taxon>
    </lineage>
</organism>
<dbReference type="InterPro" id="IPR043145">
    <property type="entry name" value="Znf_ZZ_sf"/>
</dbReference>
<reference evidence="12" key="1">
    <citation type="submission" date="2020-07" db="EMBL/GenBank/DDBJ databases">
        <title>Multicomponent nature underlies the extraordinary mechanical properties of spider dragline silk.</title>
        <authorList>
            <person name="Kono N."/>
            <person name="Nakamura H."/>
            <person name="Mori M."/>
            <person name="Yoshida Y."/>
            <person name="Ohtoshi R."/>
            <person name="Malay A.D."/>
            <person name="Moran D.A.P."/>
            <person name="Tomita M."/>
            <person name="Numata K."/>
            <person name="Arakawa K."/>
        </authorList>
    </citation>
    <scope>NUCLEOTIDE SEQUENCE</scope>
</reference>
<dbReference type="PROSITE" id="PS01357">
    <property type="entry name" value="ZF_ZZ_1"/>
    <property type="match status" value="1"/>
</dbReference>
<dbReference type="CDD" id="cd14319">
    <property type="entry name" value="UBA_NBR1"/>
    <property type="match status" value="1"/>
</dbReference>
<dbReference type="InterPro" id="IPR032350">
    <property type="entry name" value="Nbr1_FW"/>
</dbReference>
<evidence type="ECO:0000256" key="6">
    <source>
        <dbReference type="ARBA" id="ARBA00023329"/>
    </source>
</evidence>
<dbReference type="Gene3D" id="1.10.8.10">
    <property type="entry name" value="DNA helicase RuvA subunit, C-terminal domain"/>
    <property type="match status" value="1"/>
</dbReference>
<keyword evidence="13" id="KW-1185">Reference proteome</keyword>
<evidence type="ECO:0000256" key="8">
    <source>
        <dbReference type="PROSITE-ProRule" id="PRU00228"/>
    </source>
</evidence>
<dbReference type="Pfam" id="PF00569">
    <property type="entry name" value="ZZ"/>
    <property type="match status" value="1"/>
</dbReference>
<dbReference type="InterPro" id="IPR013783">
    <property type="entry name" value="Ig-like_fold"/>
</dbReference>
<dbReference type="GO" id="GO:0008270">
    <property type="term" value="F:zinc ion binding"/>
    <property type="evidence" value="ECO:0007669"/>
    <property type="project" value="UniProtKB-KW"/>
</dbReference>
<dbReference type="InterPro" id="IPR009060">
    <property type="entry name" value="UBA-like_sf"/>
</dbReference>
<evidence type="ECO:0000256" key="7">
    <source>
        <dbReference type="PROSITE-ProRule" id="PRU00035"/>
    </source>
</evidence>
<evidence type="ECO:0000259" key="10">
    <source>
        <dbReference type="PROSITE" id="PS50014"/>
    </source>
</evidence>
<dbReference type="SUPFAM" id="SSF46934">
    <property type="entry name" value="UBA-like"/>
    <property type="match status" value="1"/>
</dbReference>
<evidence type="ECO:0000256" key="9">
    <source>
        <dbReference type="SAM" id="MobiDB-lite"/>
    </source>
</evidence>
<gene>
    <name evidence="12" type="primary">NBR1</name>
    <name evidence="12" type="ORF">TNCT_523191</name>
</gene>
<proteinExistence type="predicted"/>
<comment type="subcellular location">
    <subcellularLocation>
        <location evidence="1">Cytoplasmic vesicle</location>
        <location evidence="1">Autophagosome</location>
    </subcellularLocation>
</comment>
<dbReference type="Gene3D" id="3.30.60.90">
    <property type="match status" value="1"/>
</dbReference>
<keyword evidence="2" id="KW-0479">Metal-binding</keyword>
<feature type="region of interest" description="Disordered" evidence="9">
    <location>
        <begin position="443"/>
        <end position="466"/>
    </location>
</feature>
<keyword evidence="4" id="KW-0862">Zinc</keyword>
<dbReference type="CDD" id="cd14947">
    <property type="entry name" value="NBR1_like"/>
    <property type="match status" value="1"/>
</dbReference>
<evidence type="ECO:0000256" key="3">
    <source>
        <dbReference type="ARBA" id="ARBA00022771"/>
    </source>
</evidence>
<dbReference type="GO" id="GO:0031410">
    <property type="term" value="C:cytoplasmic vesicle"/>
    <property type="evidence" value="ECO:0007669"/>
    <property type="project" value="UniProtKB-KW"/>
</dbReference>
<dbReference type="PROSITE" id="PS50135">
    <property type="entry name" value="ZF_ZZ_2"/>
    <property type="match status" value="1"/>
</dbReference>
<evidence type="ECO:0000313" key="12">
    <source>
        <dbReference type="EMBL" id="GFR21137.1"/>
    </source>
</evidence>
<accession>A0A8X6HCH2</accession>
<dbReference type="EMBL" id="BMAO01018117">
    <property type="protein sequence ID" value="GFR21137.1"/>
    <property type="molecule type" value="Genomic_DNA"/>
</dbReference>
<feature type="domain" description="ZZ-type" evidence="11">
    <location>
        <begin position="97"/>
        <end position="149"/>
    </location>
</feature>
<dbReference type="InterPro" id="IPR000433">
    <property type="entry name" value="Znf_ZZ"/>
</dbReference>
<dbReference type="InterPro" id="IPR036427">
    <property type="entry name" value="Bromodomain-like_sf"/>
</dbReference>
<dbReference type="GO" id="GO:0000407">
    <property type="term" value="C:phagophore assembly site"/>
    <property type="evidence" value="ECO:0007669"/>
    <property type="project" value="TreeGrafter"/>
</dbReference>
<dbReference type="PANTHER" id="PTHR20930">
    <property type="entry name" value="OVARIAN CARCINOMA ANTIGEN CA125-RELATED"/>
    <property type="match status" value="1"/>
</dbReference>
<dbReference type="FunFam" id="2.60.40.10:FF:000199">
    <property type="entry name" value="next to BRCA1 gene 1 protein-like"/>
    <property type="match status" value="1"/>
</dbReference>
<evidence type="ECO:0000259" key="11">
    <source>
        <dbReference type="PROSITE" id="PS50135"/>
    </source>
</evidence>
<dbReference type="AlphaFoldDB" id="A0A8X6HCH2"/>
<sequence length="887" mass="99641">MTNIDNFKRHLNSIESLKASLAPKPMEKNSMDLSKAGSSNLPPDWLEEYLIKMKSEIKKEVLDELLQVSQGELPSLNPGATAKGDENQSDFQGEVVHVGIYCDNCDQLIHGIRYKCGNCSDFDLCQECESLPNIHNKNHIFLKIRYPIALKMYLRQKGQEILTTPNPGKTYMGSRSRQAKKLYEAKFVHDDTVPDSTVLPPSIKFLKRWRVINTGLRVWTHATKLHLIQGSPGFIPSTDHVDVPHLKPGEEGVISVTFTTPPYPGVYRSHWNFCHKSRPFGDIVWCHIIVKSLEDIQKEKSEVENIQNEKTMSEIIVSSEMEKGEMTEQMKYCHFILKELFEKHKMYAGPFYQLNLKNYSEKITMPMDIYTVQIKLKKSLYTTPDEFYADMQLIWMNCYEHHREYQSKSTAKKFQEIFENLYSKMPNEPTSVTEISTPTIKVESGVQSSDSTGLPSSNCDEDKKRELKSVENKQDKVACIAEVLTAVKKEHDRGNLVPRKLVVSSHTATPNNTPFDLTPPKSPDHHATVKEMHNVAEDHSSQYIKDSDDECSIVSLGSSESDTEFVVIPMPKCFNLSESFVSQHVPQWLQDSTHDSDSGHLHKTMHKMMQLGKQEVGIILDENVQPNSSTQKTPPTSETVSQETGVPELSVISCDQSLLEIVEKQKSTRKTSISIVTDGSSSEVSIIESGDNSPVVENAAQTIESVNLKLISEGITNEKAHELDTVVNVTQQEIIEAEDQSGDIPSNTTFPKFPVEFISSTYDPTPATIIVSKEERTVQVLPEGLVTGALSAAASVYNSARAVLSTIQQPKNATEGLSQELPVTTHPVVSLNSMVQLREMGFGNWQQNIELLRKHNGDVTLVVAELVNMTDDDWYASRHIPSPQPFD</sequence>
<dbReference type="PROSITE" id="PS50014">
    <property type="entry name" value="BROMODOMAIN_2"/>
    <property type="match status" value="1"/>
</dbReference>
<dbReference type="Gene3D" id="2.60.40.10">
    <property type="entry name" value="Immunoglobulins"/>
    <property type="match status" value="1"/>
</dbReference>
<name>A0A8X6HCH2_TRICU</name>
<comment type="caution">
    <text evidence="12">The sequence shown here is derived from an EMBL/GenBank/DDBJ whole genome shotgun (WGS) entry which is preliminary data.</text>
</comment>
<dbReference type="SUPFAM" id="SSF57850">
    <property type="entry name" value="RING/U-box"/>
    <property type="match status" value="1"/>
</dbReference>
<feature type="domain" description="Bromo" evidence="10">
    <location>
        <begin position="339"/>
        <end position="409"/>
    </location>
</feature>
<evidence type="ECO:0000256" key="4">
    <source>
        <dbReference type="ARBA" id="ARBA00022833"/>
    </source>
</evidence>
<feature type="compositionally biased region" description="Polar residues" evidence="9">
    <location>
        <begin position="625"/>
        <end position="644"/>
    </location>
</feature>
<protein>
    <submittedName>
        <fullName evidence="12">Next to BRCA1 gene 1 protein</fullName>
    </submittedName>
</protein>
<dbReference type="SMART" id="SM00291">
    <property type="entry name" value="ZnF_ZZ"/>
    <property type="match status" value="1"/>
</dbReference>
<keyword evidence="6" id="KW-0968">Cytoplasmic vesicle</keyword>
<evidence type="ECO:0000256" key="1">
    <source>
        <dbReference type="ARBA" id="ARBA00004419"/>
    </source>
</evidence>